<dbReference type="Gene3D" id="3.40.50.150">
    <property type="entry name" value="Vaccinia Virus protein VP39"/>
    <property type="match status" value="1"/>
</dbReference>
<evidence type="ECO:0000313" key="3">
    <source>
        <dbReference type="Proteomes" id="UP000192602"/>
    </source>
</evidence>
<dbReference type="InterPro" id="IPR013216">
    <property type="entry name" value="Methyltransf_11"/>
</dbReference>
<organism evidence="2 3">
    <name type="scientific">Nitratiruptor tergarcus DSM 16512</name>
    <dbReference type="NCBI Taxonomy" id="1069081"/>
    <lineage>
        <taxon>Bacteria</taxon>
        <taxon>Pseudomonadati</taxon>
        <taxon>Campylobacterota</taxon>
        <taxon>Epsilonproteobacteria</taxon>
        <taxon>Nautiliales</taxon>
        <taxon>Nitratiruptoraceae</taxon>
        <taxon>Nitratiruptor</taxon>
    </lineage>
</organism>
<protein>
    <submittedName>
        <fullName evidence="2">Malonyl-CoA O-methyltransferase</fullName>
    </submittedName>
</protein>
<evidence type="ECO:0000313" key="2">
    <source>
        <dbReference type="EMBL" id="SMC08657.1"/>
    </source>
</evidence>
<name>A0A1W1WQT5_9BACT</name>
<proteinExistence type="predicted"/>
<dbReference type="RefSeq" id="WP_159445296.1">
    <property type="nucleotide sequence ID" value="NZ_AP026671.1"/>
</dbReference>
<dbReference type="OrthoDB" id="5323359at2"/>
<feature type="domain" description="Methyltransferase type 11" evidence="1">
    <location>
        <begin position="40"/>
        <end position="118"/>
    </location>
</feature>
<dbReference type="EMBL" id="FWWZ01000001">
    <property type="protein sequence ID" value="SMC08657.1"/>
    <property type="molecule type" value="Genomic_DNA"/>
</dbReference>
<keyword evidence="2" id="KW-0808">Transferase</keyword>
<dbReference type="GO" id="GO:0032259">
    <property type="term" value="P:methylation"/>
    <property type="evidence" value="ECO:0007669"/>
    <property type="project" value="UniProtKB-KW"/>
</dbReference>
<dbReference type="Pfam" id="PF08241">
    <property type="entry name" value="Methyltransf_11"/>
    <property type="match status" value="1"/>
</dbReference>
<reference evidence="3" key="1">
    <citation type="submission" date="2017-04" db="EMBL/GenBank/DDBJ databases">
        <authorList>
            <person name="Varghese N."/>
            <person name="Submissions S."/>
        </authorList>
    </citation>
    <scope>NUCLEOTIDE SEQUENCE [LARGE SCALE GENOMIC DNA]</scope>
    <source>
        <strain evidence="3">DSM 16512</strain>
    </source>
</reference>
<gene>
    <name evidence="2" type="ORF">SAMN05660197_0421</name>
</gene>
<sequence length="227" mass="26812">MKHIKEFDRFASAYQRQKIIQTKVAKYLVENSPFQGKYILDLGAGSGEVYRAITWDFEKFYALDLSAKMLSFHPTTKVEKIYCSFDSELCWQKLKKRKIDQVFASSSLQWSKDLDTVFMHLQNFPHLSAALFTNNTFRSIHEKLGIKSPIRPVKEVLDIAKKYFMVNYEIREYKLFFPDIKSAFFYIKKSGISSGEKRASVASLRQFMRTFDKNYLEFEVIFLWCEK</sequence>
<dbReference type="SUPFAM" id="SSF53335">
    <property type="entry name" value="S-adenosyl-L-methionine-dependent methyltransferases"/>
    <property type="match status" value="1"/>
</dbReference>
<keyword evidence="3" id="KW-1185">Reference proteome</keyword>
<dbReference type="AlphaFoldDB" id="A0A1W1WQT5"/>
<accession>A0A1W1WQT5</accession>
<dbReference type="STRING" id="1069081.SAMN05660197_0421"/>
<dbReference type="GO" id="GO:0008757">
    <property type="term" value="F:S-adenosylmethionine-dependent methyltransferase activity"/>
    <property type="evidence" value="ECO:0007669"/>
    <property type="project" value="InterPro"/>
</dbReference>
<keyword evidence="2" id="KW-0489">Methyltransferase</keyword>
<dbReference type="Proteomes" id="UP000192602">
    <property type="component" value="Unassembled WGS sequence"/>
</dbReference>
<dbReference type="InterPro" id="IPR029063">
    <property type="entry name" value="SAM-dependent_MTases_sf"/>
</dbReference>
<evidence type="ECO:0000259" key="1">
    <source>
        <dbReference type="Pfam" id="PF08241"/>
    </source>
</evidence>